<reference evidence="1" key="1">
    <citation type="submission" date="2020-11" db="EMBL/GenBank/DDBJ databases">
        <authorList>
            <person name="Tran Van P."/>
        </authorList>
    </citation>
    <scope>NUCLEOTIDE SEQUENCE</scope>
</reference>
<sequence>MPGGQGDIFLATHKKSVDETTDRCGRCIANIVDSTEPSSPHLIASRVLEVANSSTIARAVHDSLRVLWPSENNDEKFMVLLTYSAAYMLKAGASLKVFYPKLIHVTCLAHTVHRVAEHIRAQFPNINAVISSVKKVFLKVPSHIAKFREKLPKTPLPQQTVLTQWDTWLQAAVYYADHMYKIQRIIQTFDEEDSVTVVSDLAYVKSYFGNLPGVIVSLEARDLPLIESVKIMHTIQEGVKQTPGPVASSVATKLEQVLQRNPGWRTMVAVSDILGGQSTPLQEISLNSSELVLPPLKGLHPIRVRLLKERPDGVPSITTTVVEAIKHHERPRRLHQVKPLAITSMFKTLFPLDEVDAKRVIDSMSVTALHPMSS</sequence>
<evidence type="ECO:0008006" key="2">
    <source>
        <dbReference type="Google" id="ProtNLM"/>
    </source>
</evidence>
<dbReference type="AlphaFoldDB" id="A0A7R8VKE6"/>
<dbReference type="EMBL" id="OA566084">
    <property type="protein sequence ID" value="CAD7198261.1"/>
    <property type="molecule type" value="Genomic_DNA"/>
</dbReference>
<protein>
    <recommendedName>
        <fullName evidence="2">DUF659 domain-containing protein</fullName>
    </recommendedName>
</protein>
<accession>A0A7R8VKE6</accession>
<organism evidence="1">
    <name type="scientific">Timema douglasi</name>
    <name type="common">Walking stick</name>
    <dbReference type="NCBI Taxonomy" id="61478"/>
    <lineage>
        <taxon>Eukaryota</taxon>
        <taxon>Metazoa</taxon>
        <taxon>Ecdysozoa</taxon>
        <taxon>Arthropoda</taxon>
        <taxon>Hexapoda</taxon>
        <taxon>Insecta</taxon>
        <taxon>Pterygota</taxon>
        <taxon>Neoptera</taxon>
        <taxon>Polyneoptera</taxon>
        <taxon>Phasmatodea</taxon>
        <taxon>Timematodea</taxon>
        <taxon>Timematoidea</taxon>
        <taxon>Timematidae</taxon>
        <taxon>Timema</taxon>
    </lineage>
</organism>
<evidence type="ECO:0000313" key="1">
    <source>
        <dbReference type="EMBL" id="CAD7198261.1"/>
    </source>
</evidence>
<name>A0A7R8VKE6_TIMDO</name>
<gene>
    <name evidence="1" type="ORF">TDIB3V08_LOCUS4544</name>
</gene>
<proteinExistence type="predicted"/>